<dbReference type="KEGG" id="dps:DP0625"/>
<dbReference type="eggNOG" id="ENOG50301XF">
    <property type="taxonomic scope" value="Bacteria"/>
</dbReference>
<keyword evidence="2" id="KW-1185">Reference proteome</keyword>
<dbReference type="Proteomes" id="UP000000602">
    <property type="component" value="Chromosome"/>
</dbReference>
<dbReference type="CDD" id="cd09627">
    <property type="entry name" value="DOMON_murB_like"/>
    <property type="match status" value="1"/>
</dbReference>
<dbReference type="AlphaFoldDB" id="Q6AQL9"/>
<dbReference type="STRING" id="177439.DP0625"/>
<name>Q6AQL9_DESPS</name>
<organism evidence="1 2">
    <name type="scientific">Desulfotalea psychrophila (strain LSv54 / DSM 12343)</name>
    <dbReference type="NCBI Taxonomy" id="177439"/>
    <lineage>
        <taxon>Bacteria</taxon>
        <taxon>Pseudomonadati</taxon>
        <taxon>Thermodesulfobacteriota</taxon>
        <taxon>Desulfobulbia</taxon>
        <taxon>Desulfobulbales</taxon>
        <taxon>Desulfocapsaceae</taxon>
        <taxon>Desulfotalea</taxon>
    </lineage>
</organism>
<dbReference type="Gene3D" id="2.60.40.1190">
    <property type="match status" value="1"/>
</dbReference>
<dbReference type="RefSeq" id="WP_011187870.1">
    <property type="nucleotide sequence ID" value="NC_006138.1"/>
</dbReference>
<reference evidence="2" key="1">
    <citation type="journal article" date="2004" name="Environ. Microbiol.">
        <title>The genome of Desulfotalea psychrophila, a sulfate-reducing bacterium from permanently cold Arctic sediments.</title>
        <authorList>
            <person name="Rabus R."/>
            <person name="Ruepp A."/>
            <person name="Frickey T."/>
            <person name="Rattei T."/>
            <person name="Fartmann B."/>
            <person name="Stark M."/>
            <person name="Bauer M."/>
            <person name="Zibat A."/>
            <person name="Lombardot T."/>
            <person name="Becker I."/>
            <person name="Amann J."/>
            <person name="Gellner K."/>
            <person name="Teeling H."/>
            <person name="Leuschner W.D."/>
            <person name="Gloeckner F.-O."/>
            <person name="Lupas A.N."/>
            <person name="Amann R."/>
            <person name="Klenk H.-P."/>
        </authorList>
    </citation>
    <scope>NUCLEOTIDE SEQUENCE [LARGE SCALE GENOMIC DNA]</scope>
    <source>
        <strain evidence="2">DSM 12343 / LSv54</strain>
    </source>
</reference>
<gene>
    <name evidence="1" type="ordered locus">DP0625</name>
</gene>
<dbReference type="OrthoDB" id="190583at2"/>
<accession>Q6AQL9</accession>
<dbReference type="HOGENOM" id="CLU_113334_0_0_7"/>
<evidence type="ECO:0000313" key="1">
    <source>
        <dbReference type="EMBL" id="CAG35354.1"/>
    </source>
</evidence>
<evidence type="ECO:0008006" key="3">
    <source>
        <dbReference type="Google" id="ProtNLM"/>
    </source>
</evidence>
<dbReference type="EMBL" id="CR522870">
    <property type="protein sequence ID" value="CAG35354.1"/>
    <property type="molecule type" value="Genomic_DNA"/>
</dbReference>
<sequence>MKIFSLRPHATSPLAGIQLGGAIYRQQNSISIWFQLRGDLAQIKMGKGGQQGRCHDLWRKTCFEVFIARPESPAYWELNVSPMGEWNIYSFSECRRGMQEEVGIEQVSVTTYQTEDSFTLHCNLCLDKILFPNYPLQIAACAVLQDREGLCSYWALEHGEGPPDFHNRKKFLLNI</sequence>
<protein>
    <recommendedName>
        <fullName evidence="3">DOMON-like domain-containing protein</fullName>
    </recommendedName>
</protein>
<proteinExistence type="predicted"/>
<evidence type="ECO:0000313" key="2">
    <source>
        <dbReference type="Proteomes" id="UP000000602"/>
    </source>
</evidence>